<organism evidence="3 4">
    <name type="scientific">Candidatus Cardinium hertigii</name>
    <dbReference type="NCBI Taxonomy" id="247481"/>
    <lineage>
        <taxon>Bacteria</taxon>
        <taxon>Pseudomonadati</taxon>
        <taxon>Bacteroidota</taxon>
        <taxon>Cytophagia</taxon>
        <taxon>Cytophagales</taxon>
        <taxon>Amoebophilaceae</taxon>
        <taxon>Candidatus Cardinium</taxon>
    </lineage>
</organism>
<gene>
    <name evidence="3" type="ORF">EDM02_00325</name>
</gene>
<evidence type="ECO:0000256" key="1">
    <source>
        <dbReference type="ARBA" id="ARBA00022614"/>
    </source>
</evidence>
<dbReference type="OrthoDB" id="972701at2"/>
<dbReference type="InterPro" id="IPR050333">
    <property type="entry name" value="SLRP"/>
</dbReference>
<dbReference type="PROSITE" id="PS51450">
    <property type="entry name" value="LRR"/>
    <property type="match status" value="3"/>
</dbReference>
<evidence type="ECO:0000313" key="3">
    <source>
        <dbReference type="EMBL" id="ROT47808.1"/>
    </source>
</evidence>
<reference evidence="3 4" key="1">
    <citation type="submission" date="2018-09" db="EMBL/GenBank/DDBJ databases">
        <title>Comparative Genomics of Wolbachia-Cardinium Dual Endosymbiosis in a Plant-Parasitic Nematode.</title>
        <authorList>
            <person name="Brown A.M.V."/>
            <person name="Wasala S.K."/>
            <person name="Howe D.K."/>
            <person name="Peetz A.B."/>
            <person name="Zasada I.A."/>
            <person name="Denver D.R."/>
        </authorList>
    </citation>
    <scope>NUCLEOTIDE SEQUENCE [LARGE SCALE GENOMIC DNA]</scope>
    <source>
        <strain evidence="3 4">Pp_1</strain>
    </source>
</reference>
<dbReference type="InterPro" id="IPR003591">
    <property type="entry name" value="Leu-rich_rpt_typical-subtyp"/>
</dbReference>
<evidence type="ECO:0008006" key="5">
    <source>
        <dbReference type="Google" id="ProtNLM"/>
    </source>
</evidence>
<dbReference type="EMBL" id="RARA01000010">
    <property type="protein sequence ID" value="ROT47808.1"/>
    <property type="molecule type" value="Genomic_DNA"/>
</dbReference>
<proteinExistence type="predicted"/>
<name>A0A3N2QDD9_9BACT</name>
<dbReference type="PANTHER" id="PTHR45712:SF22">
    <property type="entry name" value="INSULIN-LIKE GROWTH FACTOR-BINDING PROTEIN COMPLEX ACID LABILE SUBUNIT"/>
    <property type="match status" value="1"/>
</dbReference>
<dbReference type="GO" id="GO:0005615">
    <property type="term" value="C:extracellular space"/>
    <property type="evidence" value="ECO:0007669"/>
    <property type="project" value="TreeGrafter"/>
</dbReference>
<evidence type="ECO:0000313" key="4">
    <source>
        <dbReference type="Proteomes" id="UP000270927"/>
    </source>
</evidence>
<dbReference type="AlphaFoldDB" id="A0A3N2QDD9"/>
<dbReference type="PANTHER" id="PTHR45712">
    <property type="entry name" value="AGAP008170-PA"/>
    <property type="match status" value="1"/>
</dbReference>
<dbReference type="PROSITE" id="PS51257">
    <property type="entry name" value="PROKAR_LIPOPROTEIN"/>
    <property type="match status" value="1"/>
</dbReference>
<keyword evidence="2" id="KW-0677">Repeat</keyword>
<accession>A0A3N2QDD9</accession>
<dbReference type="Gene3D" id="3.80.10.10">
    <property type="entry name" value="Ribonuclease Inhibitor"/>
    <property type="match status" value="1"/>
</dbReference>
<protein>
    <recommendedName>
        <fullName evidence="5">Leucine-rich repeat domain-containing protein</fullName>
    </recommendedName>
</protein>
<comment type="caution">
    <text evidence="3">The sequence shown here is derived from an EMBL/GenBank/DDBJ whole genome shotgun (WGS) entry which is preliminary data.</text>
</comment>
<dbReference type="PRINTS" id="PR00019">
    <property type="entry name" value="LEURICHRPT"/>
</dbReference>
<dbReference type="InterPro" id="IPR001611">
    <property type="entry name" value="Leu-rich_rpt"/>
</dbReference>
<dbReference type="SMART" id="SM00369">
    <property type="entry name" value="LRR_TYP"/>
    <property type="match status" value="2"/>
</dbReference>
<evidence type="ECO:0000256" key="2">
    <source>
        <dbReference type="ARBA" id="ARBA00022737"/>
    </source>
</evidence>
<sequence>MEIKYNIIRKLGIPFITVAITSCQASKQQADQPDLPVEEIIDVVGEQYNNAHNPYEINGRSEAFFREGLSYVKTFRVQHVYYCGPANKDHMRFLIKLVGQMRDQDSPLISLQLIRIDADGDVRYVNGFHLSKLGLNNPDDLNSFLLALSAHTRNNLQVLDLFCNQLTSINLANLNLNQLTNLRLSHNKLTDIDIDSLHQLGDLNLSRNNLITVNVGNQTQLSRCNLSHNQLTTVNGLGNLNALKYLNLSHNNLTSFDVAILDRLGSRLPYSNLSLNLSYNPIKNKDEIKAFCISRNINLKI</sequence>
<dbReference type="RefSeq" id="WP_123662155.1">
    <property type="nucleotide sequence ID" value="NZ_RARA01000010.1"/>
</dbReference>
<dbReference type="SUPFAM" id="SSF52058">
    <property type="entry name" value="L domain-like"/>
    <property type="match status" value="1"/>
</dbReference>
<keyword evidence="1" id="KW-0433">Leucine-rich repeat</keyword>
<dbReference type="InterPro" id="IPR032675">
    <property type="entry name" value="LRR_dom_sf"/>
</dbReference>
<keyword evidence="4" id="KW-1185">Reference proteome</keyword>
<dbReference type="Proteomes" id="UP000270927">
    <property type="component" value="Unassembled WGS sequence"/>
</dbReference>
<dbReference type="Pfam" id="PF00560">
    <property type="entry name" value="LRR_1"/>
    <property type="match status" value="2"/>
</dbReference>